<comment type="caution">
    <text evidence="3">The sequence shown here is derived from an EMBL/GenBank/DDBJ whole genome shotgun (WGS) entry which is preliminary data.</text>
</comment>
<evidence type="ECO:0000256" key="1">
    <source>
        <dbReference type="SAM" id="MobiDB-lite"/>
    </source>
</evidence>
<feature type="domain" description="Fibronectin type-III" evidence="2">
    <location>
        <begin position="293"/>
        <end position="381"/>
    </location>
</feature>
<protein>
    <recommendedName>
        <fullName evidence="2">Fibronectin type-III domain-containing protein</fullName>
    </recommendedName>
</protein>
<proteinExistence type="predicted"/>
<evidence type="ECO:0000313" key="3">
    <source>
        <dbReference type="EMBL" id="KAA6344576.1"/>
    </source>
</evidence>
<gene>
    <name evidence="3" type="ORF">EZS27_007810</name>
</gene>
<dbReference type="PROSITE" id="PS50853">
    <property type="entry name" value="FN3"/>
    <property type="match status" value="1"/>
</dbReference>
<organism evidence="3">
    <name type="scientific">termite gut metagenome</name>
    <dbReference type="NCBI Taxonomy" id="433724"/>
    <lineage>
        <taxon>unclassified sequences</taxon>
        <taxon>metagenomes</taxon>
        <taxon>organismal metagenomes</taxon>
    </lineage>
</organism>
<reference evidence="3" key="1">
    <citation type="submission" date="2019-03" db="EMBL/GenBank/DDBJ databases">
        <title>Single cell metagenomics reveals metabolic interactions within the superorganism composed of flagellate Streblomastix strix and complex community of Bacteroidetes bacteria on its surface.</title>
        <authorList>
            <person name="Treitli S.C."/>
            <person name="Kolisko M."/>
            <person name="Husnik F."/>
            <person name="Keeling P."/>
            <person name="Hampl V."/>
        </authorList>
    </citation>
    <scope>NUCLEOTIDE SEQUENCE</scope>
    <source>
        <strain evidence="3">STM</strain>
    </source>
</reference>
<dbReference type="InterPro" id="IPR013783">
    <property type="entry name" value="Ig-like_fold"/>
</dbReference>
<dbReference type="Gene3D" id="2.60.40.10">
    <property type="entry name" value="Immunoglobulins"/>
    <property type="match status" value="1"/>
</dbReference>
<accession>A0A5J4SET6</accession>
<feature type="compositionally biased region" description="Acidic residues" evidence="1">
    <location>
        <begin position="563"/>
        <end position="574"/>
    </location>
</feature>
<sequence length="1267" mass="144547">MSNQMHHTIYKKLTTGLLFFMLAALFAPALYAQTYPVQCNVYILPPYGKYLTDYYATTKEKLVVSLLNRDQQKPVLEVCLHMTITASNGLKIQSKEEINYPAVTLDAGIPVRLTQDDLAPYFQYFNSQGYLDQGKLPDGLVDFTFQAIEKYTNKALSAPATGRVWLSSQKPPLLRFLSNNEIITFRDPMNLKFQWEPQHKNLSQVEYEFELRELPNFGSAPQSSFLYAPVIYRERQLYTYLNYNVMMPPLDPDKLYGWRVRAVAKDGVDEINLFENNGYSEIRWFMTIGSCDPPTGLSASVEGRRVDIQWFPDPNNNEFVVQYRPKHGTGLEDWVSVNTYDSRTSLYDVQRGMVYEYRVGGICTSGQPVFSGIKEITVPAVDSVRLANCGVMPKIDFSNKEPLAELKTGDVVMLSDYPMIVTEVSGTKGNFTGEGWVPVNWLLDTKWAVEFSNITVNTDHRMIDGSVRAKYDEKEGNIAGLDAFTEGGAGNTKNGITRMDVELDFSIPKNPQFNYSPQTGEMVVYSTDGQQVGVVNVGKNEGKEVFPMTVKDKDGNIYKVEEEKEDNSNPEENNETGNPKNDEIGSLKLKVTSLGKQSTPLPPKSFNTESINADLAVFTFQKGNGYYAFDTFNEKYFNISKITDKYEHLATGQNRYDVPWKFLPVGSSDKVEVVIDIKTKEPFDLSKVIFTTPQGTIFHAEYDEKRPVATLNLVSGDEGDVQEIYALYKQSDEKYQTLGKLNLVSYKSQVQKLVIVQVNGNTVDTGSLQQHLKDVYGPAGISFDVRFEDYEYNGETQEFFDKNSPLLSAYNDKMKKLQAAYKEEKGIDGKTSYLFILEDSGVKKNRNTQGFMPRGGQFGYIFRGNIDKKDINPVIAHELGHGIWKLSHTFDSTYGGVLAENSTNNLMDYANGADIAKWQWDVMSVPAIFDGVFDSDEEAMFIDFQKLKDEIEKIIKEKLREKYKETTIKETTEEAIKDCQIISSAIMLFIHNDNFLDWNFRNWDRNEILDILKAVKELIKDNDIDNFNTKVGKSILRHTTDSNVESLMEISRISSLSKLETKDVSKAESITQNMILSNKDAATVVFGLLFEFKYGIGPETREFERNNILTNEILKCSLVEEGREYFYKQKAPIYSDRLKNNDKTLLSKKPMALKKNGGDSDDIYNASFTPLELIKAGTDLVRQYIGGFYMEIFPDKQEKEMEFVLYNDVNLKSLDFHYLLKNELAEKEIYPEKYPRINGKITPFGETRQILKWKENIDIKRFEKYLK</sequence>
<dbReference type="AlphaFoldDB" id="A0A5J4SET6"/>
<dbReference type="InterPro" id="IPR036116">
    <property type="entry name" value="FN3_sf"/>
</dbReference>
<feature type="region of interest" description="Disordered" evidence="1">
    <location>
        <begin position="554"/>
        <end position="584"/>
    </location>
</feature>
<dbReference type="SUPFAM" id="SSF49265">
    <property type="entry name" value="Fibronectin type III"/>
    <property type="match status" value="1"/>
</dbReference>
<evidence type="ECO:0000259" key="2">
    <source>
        <dbReference type="PROSITE" id="PS50853"/>
    </source>
</evidence>
<dbReference type="CDD" id="cd00063">
    <property type="entry name" value="FN3"/>
    <property type="match status" value="1"/>
</dbReference>
<name>A0A5J4SET6_9ZZZZ</name>
<dbReference type="EMBL" id="SNRY01000211">
    <property type="protein sequence ID" value="KAA6344576.1"/>
    <property type="molecule type" value="Genomic_DNA"/>
</dbReference>
<dbReference type="InterPro" id="IPR003961">
    <property type="entry name" value="FN3_dom"/>
</dbReference>